<dbReference type="InterPro" id="IPR046235">
    <property type="entry name" value="DUF6268"/>
</dbReference>
<dbReference type="OrthoDB" id="1114906at2"/>
<accession>A0A1H3VH70</accession>
<reference evidence="2 3" key="1">
    <citation type="submission" date="2016-10" db="EMBL/GenBank/DDBJ databases">
        <authorList>
            <person name="de Groot N.N."/>
        </authorList>
    </citation>
    <scope>NUCLEOTIDE SEQUENCE [LARGE SCALE GENOMIC DNA]</scope>
    <source>
        <strain evidence="2 3">DSM 23842</strain>
    </source>
</reference>
<keyword evidence="3" id="KW-1185">Reference proteome</keyword>
<dbReference type="EMBL" id="FNQK01000001">
    <property type="protein sequence ID" value="SDZ74157.1"/>
    <property type="molecule type" value="Genomic_DNA"/>
</dbReference>
<sequence length="299" mass="34689">MIESIRIKEGLKYLIILLTFLSFQFANAQLTDLARLEYTYLPKSKSEDSFDRFRGLINYPIKLKNDAYIVIGGEYSRIALDLEDKYPFPTSNFNRLHIIDFNLAYTFKASERWRLGAKITPRIASTLRRSITSDDLFINGGVYAINDRRDDKSLDKPYRLILGLTYNSTTGIPLPLPFVSYFRRVNQNWSYNLGIPKTNVKYFFNDKNIVQTYVSMDGYFANAQDAFLVNGKTAENLSMSVIVAGLGYEHCFTEHLVWYSYVGYTLSINNRLRDKDRNDVYNLDNDNALYLRTGIKFKI</sequence>
<proteinExistence type="predicted"/>
<dbReference type="Pfam" id="PF19783">
    <property type="entry name" value="DUF6268"/>
    <property type="match status" value="1"/>
</dbReference>
<gene>
    <name evidence="2" type="ORF">SAMN04487990_101163</name>
</gene>
<protein>
    <recommendedName>
        <fullName evidence="1">DUF6268 domain-containing protein</fullName>
    </recommendedName>
</protein>
<name>A0A1H3VH70_BIZPA</name>
<dbReference type="Proteomes" id="UP000198846">
    <property type="component" value="Unassembled WGS sequence"/>
</dbReference>
<evidence type="ECO:0000313" key="2">
    <source>
        <dbReference type="EMBL" id="SDZ74157.1"/>
    </source>
</evidence>
<organism evidence="2 3">
    <name type="scientific">Bizionia paragorgiae</name>
    <dbReference type="NCBI Taxonomy" id="283786"/>
    <lineage>
        <taxon>Bacteria</taxon>
        <taxon>Pseudomonadati</taxon>
        <taxon>Bacteroidota</taxon>
        <taxon>Flavobacteriia</taxon>
        <taxon>Flavobacteriales</taxon>
        <taxon>Flavobacteriaceae</taxon>
        <taxon>Bizionia</taxon>
    </lineage>
</organism>
<evidence type="ECO:0000313" key="3">
    <source>
        <dbReference type="Proteomes" id="UP000198846"/>
    </source>
</evidence>
<dbReference type="STRING" id="283786.SAMN04487990_101163"/>
<feature type="domain" description="DUF6268" evidence="1">
    <location>
        <begin position="50"/>
        <end position="298"/>
    </location>
</feature>
<evidence type="ECO:0000259" key="1">
    <source>
        <dbReference type="Pfam" id="PF19783"/>
    </source>
</evidence>
<dbReference type="AlphaFoldDB" id="A0A1H3VH70"/>
<dbReference type="RefSeq" id="WP_092131182.1">
    <property type="nucleotide sequence ID" value="NZ_FNQK01000001.1"/>
</dbReference>